<dbReference type="AlphaFoldDB" id="A0AAE3LME2"/>
<evidence type="ECO:0000313" key="3">
    <source>
        <dbReference type="EMBL" id="MCU6705736.1"/>
    </source>
</evidence>
<reference evidence="3 4" key="1">
    <citation type="journal article" date="2021" name="ISME Commun">
        <title>Automated analysis of genomic sequences facilitates high-throughput and comprehensive description of bacteria.</title>
        <authorList>
            <person name="Hitch T.C.A."/>
        </authorList>
    </citation>
    <scope>NUCLEOTIDE SEQUENCE [LARGE SCALE GENOMIC DNA]</scope>
    <source>
        <strain evidence="3 4">Sanger_31</strain>
    </source>
</reference>
<organism evidence="3 4">
    <name type="scientific">Hominimerdicola aceti</name>
    <dbReference type="NCBI Taxonomy" id="2981726"/>
    <lineage>
        <taxon>Bacteria</taxon>
        <taxon>Bacillati</taxon>
        <taxon>Bacillota</taxon>
        <taxon>Clostridia</taxon>
        <taxon>Eubacteriales</taxon>
        <taxon>Oscillospiraceae</taxon>
        <taxon>Hominimerdicola</taxon>
    </lineage>
</organism>
<dbReference type="GO" id="GO:0003700">
    <property type="term" value="F:DNA-binding transcription factor activity"/>
    <property type="evidence" value="ECO:0007669"/>
    <property type="project" value="TreeGrafter"/>
</dbReference>
<dbReference type="Proteomes" id="UP001208131">
    <property type="component" value="Unassembled WGS sequence"/>
</dbReference>
<accession>A0AAE3LME2</accession>
<sequence length="106" mass="12051">MYDNNFALRLSKLRTQKGVSARDMSLSIGQNAGYINNIETGKALPSMTSFFYICEYLDITPQEFFDADAEQPKELSKLISDLKKLNKRQLENIADIVNDLANGNRR</sequence>
<dbReference type="GO" id="GO:0005829">
    <property type="term" value="C:cytosol"/>
    <property type="evidence" value="ECO:0007669"/>
    <property type="project" value="TreeGrafter"/>
</dbReference>
<dbReference type="RefSeq" id="WP_118054467.1">
    <property type="nucleotide sequence ID" value="NZ_JAOQJZ010000006.1"/>
</dbReference>
<keyword evidence="1" id="KW-0238">DNA-binding</keyword>
<dbReference type="InterPro" id="IPR050807">
    <property type="entry name" value="TransReg_Diox_bact_type"/>
</dbReference>
<dbReference type="Pfam" id="PF12844">
    <property type="entry name" value="HTH_19"/>
    <property type="match status" value="1"/>
</dbReference>
<dbReference type="EMBL" id="JAOQJZ010000006">
    <property type="protein sequence ID" value="MCU6705736.1"/>
    <property type="molecule type" value="Genomic_DNA"/>
</dbReference>
<dbReference type="GO" id="GO:0003677">
    <property type="term" value="F:DNA binding"/>
    <property type="evidence" value="ECO:0007669"/>
    <property type="project" value="UniProtKB-KW"/>
</dbReference>
<keyword evidence="4" id="KW-1185">Reference proteome</keyword>
<dbReference type="Gene3D" id="1.10.260.40">
    <property type="entry name" value="lambda repressor-like DNA-binding domains"/>
    <property type="match status" value="1"/>
</dbReference>
<evidence type="ECO:0000259" key="2">
    <source>
        <dbReference type="PROSITE" id="PS50943"/>
    </source>
</evidence>
<dbReference type="PROSITE" id="PS50943">
    <property type="entry name" value="HTH_CROC1"/>
    <property type="match status" value="1"/>
</dbReference>
<dbReference type="SUPFAM" id="SSF47413">
    <property type="entry name" value="lambda repressor-like DNA-binding domains"/>
    <property type="match status" value="1"/>
</dbReference>
<gene>
    <name evidence="3" type="ORF">OCV57_07350</name>
</gene>
<dbReference type="PANTHER" id="PTHR46797:SF1">
    <property type="entry name" value="METHYLPHOSPHONATE SYNTHASE"/>
    <property type="match status" value="1"/>
</dbReference>
<name>A0AAE3LME2_9FIRM</name>
<evidence type="ECO:0000313" key="4">
    <source>
        <dbReference type="Proteomes" id="UP001208131"/>
    </source>
</evidence>
<dbReference type="SMART" id="SM00530">
    <property type="entry name" value="HTH_XRE"/>
    <property type="match status" value="1"/>
</dbReference>
<proteinExistence type="predicted"/>
<dbReference type="InterPro" id="IPR001387">
    <property type="entry name" value="Cro/C1-type_HTH"/>
</dbReference>
<dbReference type="CDD" id="cd00093">
    <property type="entry name" value="HTH_XRE"/>
    <property type="match status" value="1"/>
</dbReference>
<comment type="caution">
    <text evidence="3">The sequence shown here is derived from an EMBL/GenBank/DDBJ whole genome shotgun (WGS) entry which is preliminary data.</text>
</comment>
<feature type="domain" description="HTH cro/C1-type" evidence="2">
    <location>
        <begin position="10"/>
        <end position="64"/>
    </location>
</feature>
<evidence type="ECO:0000256" key="1">
    <source>
        <dbReference type="ARBA" id="ARBA00023125"/>
    </source>
</evidence>
<dbReference type="PANTHER" id="PTHR46797">
    <property type="entry name" value="HTH-TYPE TRANSCRIPTIONAL REGULATOR"/>
    <property type="match status" value="1"/>
</dbReference>
<protein>
    <submittedName>
        <fullName evidence="3">Helix-turn-helix domain-containing protein</fullName>
    </submittedName>
</protein>
<dbReference type="InterPro" id="IPR010982">
    <property type="entry name" value="Lambda_DNA-bd_dom_sf"/>
</dbReference>